<dbReference type="Proteomes" id="UP000183015">
    <property type="component" value="Unassembled WGS sequence"/>
</dbReference>
<dbReference type="eggNOG" id="ENOG5031J8E">
    <property type="taxonomic scope" value="Bacteria"/>
</dbReference>
<organism evidence="1 2">
    <name type="scientific">Streptacidiphilus jiangxiensis</name>
    <dbReference type="NCBI Taxonomy" id="235985"/>
    <lineage>
        <taxon>Bacteria</taxon>
        <taxon>Bacillati</taxon>
        <taxon>Actinomycetota</taxon>
        <taxon>Actinomycetes</taxon>
        <taxon>Kitasatosporales</taxon>
        <taxon>Streptomycetaceae</taxon>
        <taxon>Streptacidiphilus</taxon>
    </lineage>
</organism>
<reference evidence="2" key="1">
    <citation type="submission" date="2016-10" db="EMBL/GenBank/DDBJ databases">
        <authorList>
            <person name="Varghese N."/>
        </authorList>
    </citation>
    <scope>NUCLEOTIDE SEQUENCE [LARGE SCALE GENOMIC DNA]</scope>
    <source>
        <strain evidence="2">DSM 45096 / BCRC 16803 / CGMCC 4.1857 / CIP 109030 / JCM 12277 / KCTC 19219 / NBRC 100920 / 33214</strain>
    </source>
</reference>
<keyword evidence="2" id="KW-1185">Reference proteome</keyword>
<dbReference type="STRING" id="235985.SAMN05414137_1578"/>
<dbReference type="AlphaFoldDB" id="A0A1H8B4P3"/>
<sequence>MLPDSSSPSPDLPSLQDLPLHSNGHLGLAGEGSLVTVLRAGGEERIMGVRHSCAVCGESPQLEVTADAVEVTNACLYPDGITTETTLNVPSGKIVITDDLRGVYGWDLETIGDYNTAAGQDRAIRSLAAAGCAFGPVGNSCPGLYRTGPDTYVIATPGYDEDEGDEQLAGAERIAGIVTDLWAYSIADVDDFTARGGSVADLGWTADVVDITPGTYQVIHHTGEAGFDHDAPGALVFAHIQRIA</sequence>
<accession>A0A1H8B4P3</accession>
<dbReference type="OrthoDB" id="5145414at2"/>
<dbReference type="RefSeq" id="WP_042449475.1">
    <property type="nucleotide sequence ID" value="NZ_BBPN01000016.1"/>
</dbReference>
<gene>
    <name evidence="1" type="ORF">SAMN05414137_1578</name>
</gene>
<evidence type="ECO:0000313" key="2">
    <source>
        <dbReference type="Proteomes" id="UP000183015"/>
    </source>
</evidence>
<dbReference type="EMBL" id="FOAZ01000057">
    <property type="protein sequence ID" value="SEM77716.1"/>
    <property type="molecule type" value="Genomic_DNA"/>
</dbReference>
<evidence type="ECO:0000313" key="1">
    <source>
        <dbReference type="EMBL" id="SEM77716.1"/>
    </source>
</evidence>
<name>A0A1H8B4P3_STRJI</name>
<proteinExistence type="predicted"/>
<protein>
    <submittedName>
        <fullName evidence="1">Uncharacterized protein</fullName>
    </submittedName>
</protein>